<evidence type="ECO:0000313" key="8">
    <source>
        <dbReference type="EMBL" id="KAF4122107.1"/>
    </source>
</evidence>
<comment type="similarity">
    <text evidence="2">Belongs to the dynactin subunits 5/6 family. Dynactin subunit 6 subfamily.</text>
</comment>
<keyword evidence="4" id="KW-0963">Cytoplasm</keyword>
<evidence type="ECO:0000256" key="5">
    <source>
        <dbReference type="ARBA" id="ARBA00023212"/>
    </source>
</evidence>
<evidence type="ECO:0000256" key="1">
    <source>
        <dbReference type="ARBA" id="ARBA00004245"/>
    </source>
</evidence>
<dbReference type="GO" id="GO:0005869">
    <property type="term" value="C:dynactin complex"/>
    <property type="evidence" value="ECO:0007669"/>
    <property type="project" value="InterPro"/>
</dbReference>
<dbReference type="EMBL" id="JAANYQ010000010">
    <property type="protein sequence ID" value="KAF4122107.1"/>
    <property type="molecule type" value="Genomic_DNA"/>
</dbReference>
<dbReference type="SUPFAM" id="SSF51161">
    <property type="entry name" value="Trimeric LpxA-like enzymes"/>
    <property type="match status" value="1"/>
</dbReference>
<dbReference type="AlphaFoldDB" id="A0A9P4YUL3"/>
<feature type="region of interest" description="Disordered" evidence="7">
    <location>
        <begin position="1"/>
        <end position="22"/>
    </location>
</feature>
<evidence type="ECO:0000256" key="7">
    <source>
        <dbReference type="SAM" id="MobiDB-lite"/>
    </source>
</evidence>
<dbReference type="PANTHER" id="PTHR13072">
    <property type="entry name" value="DYNACTIN 6"/>
    <property type="match status" value="1"/>
</dbReference>
<dbReference type="GO" id="GO:0070840">
    <property type="term" value="F:dynein complex binding"/>
    <property type="evidence" value="ECO:0007669"/>
    <property type="project" value="TreeGrafter"/>
</dbReference>
<evidence type="ECO:0000313" key="9">
    <source>
        <dbReference type="Proteomes" id="UP000749293"/>
    </source>
</evidence>
<dbReference type="Gene3D" id="2.160.10.10">
    <property type="entry name" value="Hexapeptide repeat proteins"/>
    <property type="match status" value="1"/>
</dbReference>
<evidence type="ECO:0000256" key="2">
    <source>
        <dbReference type="ARBA" id="ARBA00007719"/>
    </source>
</evidence>
<comment type="caution">
    <text evidence="8">The sequence shown here is derived from an EMBL/GenBank/DDBJ whole genome shotgun (WGS) entry which is preliminary data.</text>
</comment>
<name>A0A9P4YUL3_9HYPO</name>
<dbReference type="PANTHER" id="PTHR13072:SF0">
    <property type="entry name" value="DYNACTIN SUBUNIT 6"/>
    <property type="match status" value="1"/>
</dbReference>
<keyword evidence="5" id="KW-0206">Cytoskeleton</keyword>
<dbReference type="GO" id="GO:0007052">
    <property type="term" value="P:mitotic spindle organization"/>
    <property type="evidence" value="ECO:0007669"/>
    <property type="project" value="TreeGrafter"/>
</dbReference>
<gene>
    <name evidence="8" type="ORF">GMORB2_7700</name>
</gene>
<comment type="function">
    <text evidence="6">Part of the dynactin complex that activates the molecular motor dynein for ultra-processive transport along microtubules.</text>
</comment>
<sequence length="197" mass="20857">MSSSKRHSVAPSSGPKPPVNFSSSLTIPKEAVLVGTHSITIQSETLIHPRARFNSTPGSILIGRRCVIQERCQVGAEPQVEADEDGGSSPLGGGVTLGDYVVIEAGTTIESGGTDVGEGTVIQPGSKIGSGAKIGKYCTITSRSVIAPRDTVPDHTVVFANGKRRLDRRAVEPRKLALVKQISVSRKMIRSDPEKFQ</sequence>
<evidence type="ECO:0000256" key="4">
    <source>
        <dbReference type="ARBA" id="ARBA00022490"/>
    </source>
</evidence>
<comment type="subcellular location">
    <subcellularLocation>
        <location evidence="1">Cytoplasm</location>
        <location evidence="1">Cytoskeleton</location>
    </subcellularLocation>
</comment>
<dbReference type="OrthoDB" id="2355at2759"/>
<proteinExistence type="inferred from homology"/>
<dbReference type="Pfam" id="PF00132">
    <property type="entry name" value="Hexapep"/>
    <property type="match status" value="1"/>
</dbReference>
<dbReference type="InterPro" id="IPR027777">
    <property type="entry name" value="DCTN6"/>
</dbReference>
<dbReference type="RefSeq" id="XP_035320759.1">
    <property type="nucleotide sequence ID" value="XM_035469665.1"/>
</dbReference>
<dbReference type="GeneID" id="55973923"/>
<evidence type="ECO:0000256" key="6">
    <source>
        <dbReference type="ARBA" id="ARBA00034687"/>
    </source>
</evidence>
<protein>
    <recommendedName>
        <fullName evidence="3">Dynactin subunit 6</fullName>
    </recommendedName>
</protein>
<reference evidence="8" key="1">
    <citation type="submission" date="2020-03" db="EMBL/GenBank/DDBJ databases">
        <title>Site-based positive gene gene selection in Geosmithia morbida across the United States reveals a broad range of putative effectors and factors for local host and environmental adapation.</title>
        <authorList>
            <person name="Onufrak A."/>
            <person name="Murdoch R.W."/>
            <person name="Gazis R."/>
            <person name="Huff M."/>
            <person name="Staton M."/>
            <person name="Klingeman W."/>
            <person name="Hadziabdic D."/>
        </authorList>
    </citation>
    <scope>NUCLEOTIDE SEQUENCE</scope>
    <source>
        <strain evidence="8">1262</strain>
    </source>
</reference>
<keyword evidence="9" id="KW-1185">Reference proteome</keyword>
<dbReference type="InterPro" id="IPR011004">
    <property type="entry name" value="Trimer_LpxA-like_sf"/>
</dbReference>
<dbReference type="Proteomes" id="UP000749293">
    <property type="component" value="Unassembled WGS sequence"/>
</dbReference>
<evidence type="ECO:0000256" key="3">
    <source>
        <dbReference type="ARBA" id="ARBA00016573"/>
    </source>
</evidence>
<dbReference type="InterPro" id="IPR001451">
    <property type="entry name" value="Hexapep"/>
</dbReference>
<accession>A0A9P4YUL3</accession>
<organism evidence="8 9">
    <name type="scientific">Geosmithia morbida</name>
    <dbReference type="NCBI Taxonomy" id="1094350"/>
    <lineage>
        <taxon>Eukaryota</taxon>
        <taxon>Fungi</taxon>
        <taxon>Dikarya</taxon>
        <taxon>Ascomycota</taxon>
        <taxon>Pezizomycotina</taxon>
        <taxon>Sordariomycetes</taxon>
        <taxon>Hypocreomycetidae</taxon>
        <taxon>Hypocreales</taxon>
        <taxon>Bionectriaceae</taxon>
        <taxon>Geosmithia</taxon>
    </lineage>
</organism>